<organism evidence="1 2">
    <name type="scientific">Dactylosporangium matsuzakiense</name>
    <dbReference type="NCBI Taxonomy" id="53360"/>
    <lineage>
        <taxon>Bacteria</taxon>
        <taxon>Bacillati</taxon>
        <taxon>Actinomycetota</taxon>
        <taxon>Actinomycetes</taxon>
        <taxon>Micromonosporales</taxon>
        <taxon>Micromonosporaceae</taxon>
        <taxon>Dactylosporangium</taxon>
    </lineage>
</organism>
<evidence type="ECO:0000313" key="2">
    <source>
        <dbReference type="Proteomes" id="UP001143480"/>
    </source>
</evidence>
<dbReference type="Proteomes" id="UP001143480">
    <property type="component" value="Unassembled WGS sequence"/>
</dbReference>
<proteinExistence type="predicted"/>
<evidence type="ECO:0000313" key="1">
    <source>
        <dbReference type="EMBL" id="GLL05501.1"/>
    </source>
</evidence>
<keyword evidence="2" id="KW-1185">Reference proteome</keyword>
<sequence>MTADITETIRSLERDAAETTAMLAGMVEGIRGIRDATSQVQLVVADQSTTVERLDQAVGEAMTRIDAIAGVLSSR</sequence>
<name>A0A9W6NQQ9_9ACTN</name>
<dbReference type="AlphaFoldDB" id="A0A9W6NQQ9"/>
<dbReference type="EMBL" id="BSFP01000058">
    <property type="protein sequence ID" value="GLL05501.1"/>
    <property type="molecule type" value="Genomic_DNA"/>
</dbReference>
<comment type="caution">
    <text evidence="1">The sequence shown here is derived from an EMBL/GenBank/DDBJ whole genome shotgun (WGS) entry which is preliminary data.</text>
</comment>
<gene>
    <name evidence="1" type="ORF">GCM10017581_072480</name>
</gene>
<protein>
    <submittedName>
        <fullName evidence="1">Uncharacterized protein</fullName>
    </submittedName>
</protein>
<reference evidence="1" key="2">
    <citation type="submission" date="2023-01" db="EMBL/GenBank/DDBJ databases">
        <authorList>
            <person name="Sun Q."/>
            <person name="Evtushenko L."/>
        </authorList>
    </citation>
    <scope>NUCLEOTIDE SEQUENCE</scope>
    <source>
        <strain evidence="1">VKM Ac-1321</strain>
    </source>
</reference>
<accession>A0A9W6NQQ9</accession>
<reference evidence="1" key="1">
    <citation type="journal article" date="2014" name="Int. J. Syst. Evol. Microbiol.">
        <title>Complete genome sequence of Corynebacterium casei LMG S-19264T (=DSM 44701T), isolated from a smear-ripened cheese.</title>
        <authorList>
            <consortium name="US DOE Joint Genome Institute (JGI-PGF)"/>
            <person name="Walter F."/>
            <person name="Albersmeier A."/>
            <person name="Kalinowski J."/>
            <person name="Ruckert C."/>
        </authorList>
    </citation>
    <scope>NUCLEOTIDE SEQUENCE</scope>
    <source>
        <strain evidence="1">VKM Ac-1321</strain>
    </source>
</reference>
<dbReference type="RefSeq" id="WP_261965038.1">
    <property type="nucleotide sequence ID" value="NZ_BAAAXA010000001.1"/>
</dbReference>